<evidence type="ECO:0000256" key="10">
    <source>
        <dbReference type="SAM" id="Phobius"/>
    </source>
</evidence>
<evidence type="ECO:0000313" key="12">
    <source>
        <dbReference type="EMBL" id="ESO84308.1"/>
    </source>
</evidence>
<dbReference type="InterPro" id="IPR056897">
    <property type="entry name" value="Ig_NUP210_4th"/>
</dbReference>
<dbReference type="PANTHER" id="PTHR23019:SF0">
    <property type="entry name" value="NUCLEAR PORE MEMBRANE GLYCOPROTEIN 210"/>
    <property type="match status" value="1"/>
</dbReference>
<dbReference type="STRING" id="225164.V3Z185"/>
<dbReference type="PANTHER" id="PTHR23019">
    <property type="entry name" value="NUCLEAR PORE MEMBRANE GLYCOPROTEIN GP210-RELATED"/>
    <property type="match status" value="1"/>
</dbReference>
<dbReference type="InterPro" id="IPR057586">
    <property type="entry name" value="Ig_NUP210_16th"/>
</dbReference>
<reference evidence="12 13" key="1">
    <citation type="journal article" date="2013" name="Nature">
        <title>Insights into bilaterian evolution from three spiralian genomes.</title>
        <authorList>
            <person name="Simakov O."/>
            <person name="Marletaz F."/>
            <person name="Cho S.J."/>
            <person name="Edsinger-Gonzales E."/>
            <person name="Havlak P."/>
            <person name="Hellsten U."/>
            <person name="Kuo D.H."/>
            <person name="Larsson T."/>
            <person name="Lv J."/>
            <person name="Arendt D."/>
            <person name="Savage R."/>
            <person name="Osoegawa K."/>
            <person name="de Jong P."/>
            <person name="Grimwood J."/>
            <person name="Chapman J.A."/>
            <person name="Shapiro H."/>
            <person name="Aerts A."/>
            <person name="Otillar R.P."/>
            <person name="Terry A.Y."/>
            <person name="Boore J.L."/>
            <person name="Grigoriev I.V."/>
            <person name="Lindberg D.R."/>
            <person name="Seaver E.C."/>
            <person name="Weisblat D.A."/>
            <person name="Putnam N.H."/>
            <person name="Rokhsar D.S."/>
        </authorList>
    </citation>
    <scope>NUCLEOTIDE SEQUENCE [LARGE SCALE GENOMIC DNA]</scope>
</reference>
<dbReference type="InterPro" id="IPR055096">
    <property type="entry name" value="Ig_NUP210_1st"/>
</dbReference>
<evidence type="ECO:0000256" key="1">
    <source>
        <dbReference type="ARBA" id="ARBA00004590"/>
    </source>
</evidence>
<evidence type="ECO:0000256" key="2">
    <source>
        <dbReference type="ARBA" id="ARBA00007313"/>
    </source>
</evidence>
<keyword evidence="13" id="KW-1185">Reference proteome</keyword>
<feature type="region of interest" description="Disordered" evidence="9">
    <location>
        <begin position="1869"/>
        <end position="1897"/>
    </location>
</feature>
<dbReference type="Pfam" id="PF22969">
    <property type="entry name" value="Ig_NUP210_2nd"/>
    <property type="match status" value="1"/>
</dbReference>
<dbReference type="GO" id="GO:0031965">
    <property type="term" value="C:nuclear membrane"/>
    <property type="evidence" value="ECO:0007669"/>
    <property type="project" value="UniProtKB-SubCell"/>
</dbReference>
<evidence type="ECO:0000256" key="3">
    <source>
        <dbReference type="ARBA" id="ARBA00022692"/>
    </source>
</evidence>
<evidence type="ECO:0000256" key="9">
    <source>
        <dbReference type="SAM" id="MobiDB-lite"/>
    </source>
</evidence>
<dbReference type="InterPro" id="IPR055094">
    <property type="entry name" value="NUP210_Ig15"/>
</dbReference>
<dbReference type="Pfam" id="PF22963">
    <property type="entry name" value="Ig_NUP210_3rd"/>
    <property type="match status" value="1"/>
</dbReference>
<dbReference type="GeneID" id="20250102"/>
<dbReference type="OrthoDB" id="361283at2759"/>
<dbReference type="Pfam" id="PF26184">
    <property type="entry name" value="Ig_NUP210_8th"/>
    <property type="match status" value="1"/>
</dbReference>
<dbReference type="Pfam" id="PF02368">
    <property type="entry name" value="Big_2"/>
    <property type="match status" value="1"/>
</dbReference>
<comment type="similarity">
    <text evidence="2">Belongs to the NUP210 family.</text>
</comment>
<dbReference type="KEGG" id="lgi:LOTGIDRAFT_236288"/>
<dbReference type="InterPro" id="IPR055095">
    <property type="entry name" value="NUP210_Ig_C"/>
</dbReference>
<dbReference type="Pfam" id="PF22957">
    <property type="entry name" value="NUP210_Ig"/>
    <property type="match status" value="1"/>
</dbReference>
<dbReference type="Gene3D" id="2.60.40.1080">
    <property type="match status" value="1"/>
</dbReference>
<dbReference type="InterPro" id="IPR056899">
    <property type="entry name" value="Ig_NUP210_9th"/>
</dbReference>
<dbReference type="Pfam" id="PF22959">
    <property type="entry name" value="Ig_NUP210_15th"/>
    <property type="match status" value="1"/>
</dbReference>
<name>V3Z185_LOTGI</name>
<dbReference type="Proteomes" id="UP000030746">
    <property type="component" value="Unassembled WGS sequence"/>
</dbReference>
<dbReference type="InterPro" id="IPR003343">
    <property type="entry name" value="Big_2"/>
</dbReference>
<dbReference type="Pfam" id="PF24902">
    <property type="entry name" value="Ig_NUP210_9th"/>
    <property type="match status" value="1"/>
</dbReference>
<evidence type="ECO:0000256" key="4">
    <source>
        <dbReference type="ARBA" id="ARBA00022729"/>
    </source>
</evidence>
<dbReference type="InterPro" id="IPR008964">
    <property type="entry name" value="Invasin/intimin_cell_adhesion"/>
</dbReference>
<evidence type="ECO:0000256" key="5">
    <source>
        <dbReference type="ARBA" id="ARBA00022989"/>
    </source>
</evidence>
<dbReference type="Pfam" id="PF24935">
    <property type="entry name" value="Ig_NUP210_6th"/>
    <property type="match status" value="1"/>
</dbReference>
<evidence type="ECO:0000256" key="7">
    <source>
        <dbReference type="ARBA" id="ARBA00023180"/>
    </source>
</evidence>
<evidence type="ECO:0000313" key="13">
    <source>
        <dbReference type="Proteomes" id="UP000030746"/>
    </source>
</evidence>
<evidence type="ECO:0000259" key="11">
    <source>
        <dbReference type="SMART" id="SM00635"/>
    </source>
</evidence>
<dbReference type="HOGENOM" id="CLU_001205_1_1_1"/>
<keyword evidence="6 10" id="KW-0472">Membrane</keyword>
<dbReference type="EMBL" id="KB203534">
    <property type="protein sequence ID" value="ESO84308.1"/>
    <property type="molecule type" value="Genomic_DNA"/>
</dbReference>
<comment type="subcellular location">
    <subcellularLocation>
        <location evidence="1">Nucleus membrane</location>
        <topology evidence="1">Single-pass membrane protein</topology>
    </subcellularLocation>
</comment>
<dbReference type="OMA" id="HNMYEGT"/>
<accession>V3Z185</accession>
<gene>
    <name evidence="12" type="ORF">LOTGIDRAFT_236288</name>
</gene>
<dbReference type="Pfam" id="PF22962">
    <property type="entry name" value="Ig_NUP210_7th"/>
    <property type="match status" value="1"/>
</dbReference>
<dbReference type="Pfam" id="PF24991">
    <property type="entry name" value="Ig_NUP210_4th"/>
    <property type="match status" value="1"/>
</dbReference>
<dbReference type="Pfam" id="PF26181">
    <property type="entry name" value="Ig_NUP210_13th"/>
    <property type="match status" value="1"/>
</dbReference>
<dbReference type="CTD" id="20250102"/>
<dbReference type="GO" id="GO:0005643">
    <property type="term" value="C:nuclear pore"/>
    <property type="evidence" value="ECO:0007669"/>
    <property type="project" value="TreeGrafter"/>
</dbReference>
<dbReference type="Pfam" id="PF25354">
    <property type="entry name" value="Ig_NUP210_16th"/>
    <property type="match status" value="1"/>
</dbReference>
<dbReference type="Pfam" id="PF26183">
    <property type="entry name" value="Ig_NUP210_14th"/>
    <property type="match status" value="1"/>
</dbReference>
<keyword evidence="4" id="KW-0732">Signal</keyword>
<dbReference type="Pfam" id="PF22967">
    <property type="entry name" value="Ig_NUP210_1st"/>
    <property type="match status" value="1"/>
</dbReference>
<evidence type="ECO:0000256" key="6">
    <source>
        <dbReference type="ARBA" id="ARBA00023136"/>
    </source>
</evidence>
<dbReference type="InterPro" id="IPR056898">
    <property type="entry name" value="Ig_NUP210_6th"/>
</dbReference>
<dbReference type="SMART" id="SM00635">
    <property type="entry name" value="BID_2"/>
    <property type="match status" value="2"/>
</dbReference>
<dbReference type="InterPro" id="IPR055099">
    <property type="entry name" value="Ig_NUP210_7th"/>
</dbReference>
<sequence length="1927" mass="212833">MAASMKQKRMAATLKINFIIFAVILAPLIFSNFVQGAKLNTPKVLLPYYSTVISNFTLEVEFSPEEAEVPTCYQWRTTRPEVAQVTLINSTDGECALAAKVSAISKASHQMTTVVLAENMVTGEILRCDLIVNKIVKLEIETTTRVLYLEDSPDELLAKGFDSEGNIFTSLDGLAYEWSLVSDTETGHVVVDAHNILRIKRYTDSHYTTPAHIEPLEERGLQGDRILVEGIRTGSAKVSARLKDPVYKQLIPEDIRIMVIANLMLNPADVYVLPFSEVRYRVELLKHNKVSEITMPSNQYYLEVKDGEICTLEKSTSIATAQKIGSTEVVLKDKITEFHRQPSALFHVVNPSYIAFVVLPGKKWVLETDREYDILIEVYDTDSHMIFPSDNVRIEAEFPSTYFKVLFSSINGTYHRVKTLVRGRTEIDGELTAIIKKDGSRYEINPEVKGSQEVDIYDPIIVVPARLYFPWDPVTQAKHTYLLKASGGSGDYTWTSTDTDVTTVNIKGQITTTGMGRANVTAADAKNNAHTGSSIVHVLPPNEMMFLSTPVEATVGSVLQLPLAINAIYNGNISIFTLDRGKKVAFTDCHLLNLNISFSDVTVFTQVEGFSKHDTGCMCLKVMAVHQGHTEVTASYQRNKVLLTTTITIAAFNPLQPVDPEVETVVTVASSKDVVFKGGPQPWILDSSQYFQDLSAERRSLLDMKKKKMTGMNRGLHVFTVLCIELGEQELTLKVGNHKTAKNQFPITQTASIRYICTRPVELYLQPILNFDPRLPPCPVTRETQLPMPVHCKKDVNIQAIVTDSSGRKFDNFSSLAIEWKLSDNQLAELEDTTDLTVDITTDNDGKKLVKAFQTVHPFGVEGSVVVTATIVSYKSSYFKIACSSLSEVVHPTISKSLELLLRQEAVIEPSRISVFNHPSNKVTIEVQKGSGYFHLDDVETDTMSIKYDAKQKAVLVNPIKDGSKSITVYDLCLEVTDHPSATVHVSGVGGVDVIILDKVEVGKELKAKVQVLDIHGNPLLSSFFSLMNLKLEGGSDIITVRPAANQPSDKITAFYTVHGSYVGHTNVRASVKLPNGQVIYSSPKPLEVFPPLRLDPKNITLIVGAKFQVLAHGGPQPQSNVEFSIKDSKISTVSGGGMLEALEIGSTRVVGKAVGTDSLSGETVIYSQDEAIVNVIILTGIRIHAPLTRLQTGTKMPVYAVGITEQETPFTFGSAVIPLTFTWTYNSREPIVLHSVYYQSGVKLSDESKFAMQLTAVEAGHVTLKLQVTPKKGSRLQIKNMADLKDEVQIQVFEKLAVISPMVCGGQVLMTPNTETIVKTNRDSAAKLTYKLLTDQSTDLIQVKDGGQLKSGPGIGQAMLEIISEEEFGVNQTIVLLVKIKPISYLMINAETKLATLGGHVTSIPVGTSLQFKVSYHDDVGEKFYATNTQLKFRCSRYNLLHVSKGWDNNTLVVKTAEVGQTILKAWDNKNPWIADYVNIPVDNVIYPQQTTVSLTSIICFSTTLVTERGYSGKWSSESNNIDVDDSNGISLTTSIGKSTVVYTVSPDILTYTEIEVVPVKNIDLSCNYDSLTNGIGKSRGINVGISTGSSPTLQGDNCSAIVASEYYQPTTIPFYCNLQLVNHQTDITIADLFKATPTFDHIKGQYACRIEQVRNEYLIHQISTLNTKISLEVTLTPQEDQPEIFSDKMIFDFHPAFYVHNSDIQVTTTSPLSSLRVSTLPNLVEHIKISVSDNSLIEALSPQRDSQSGAVVLFPIRLLDTYSIWERESLDLYVELSSLLTGQKVKIPVFVKLIGNKPSASGYSGGYTRDVGWGMLVRNILFNYQSWFVLFFIILITAIAVLAGYHFVLGSRYKNVGNSSVFLNQSGTQLPPSPQSSFLQPQGTPPPYSGYNSTPMSPRLWSVNYNQPDPNVSSLRRSPYSYTKS</sequence>
<dbReference type="InterPro" id="IPR045197">
    <property type="entry name" value="NUP210-like"/>
</dbReference>
<dbReference type="InterPro" id="IPR058779">
    <property type="entry name" value="Ig_NUP210_13th"/>
</dbReference>
<keyword evidence="5 10" id="KW-1133">Transmembrane helix</keyword>
<keyword evidence="8" id="KW-0539">Nucleus</keyword>
<keyword evidence="3 10" id="KW-0812">Transmembrane</keyword>
<evidence type="ECO:0000256" key="8">
    <source>
        <dbReference type="ARBA" id="ARBA00023242"/>
    </source>
</evidence>
<dbReference type="InterPro" id="IPR055098">
    <property type="entry name" value="Ig_NUP210_3rd"/>
</dbReference>
<feature type="domain" description="BIG2" evidence="11">
    <location>
        <begin position="1089"/>
        <end position="1164"/>
    </location>
</feature>
<feature type="transmembrane region" description="Helical" evidence="10">
    <location>
        <begin position="1829"/>
        <end position="1850"/>
    </location>
</feature>
<dbReference type="Pfam" id="PF26182">
    <property type="entry name" value="Ig_NUP210_5th"/>
    <property type="match status" value="1"/>
</dbReference>
<feature type="domain" description="BIG2" evidence="11">
    <location>
        <begin position="456"/>
        <end position="534"/>
    </location>
</feature>
<dbReference type="RefSeq" id="XP_009064921.1">
    <property type="nucleotide sequence ID" value="XM_009066673.1"/>
</dbReference>
<protein>
    <recommendedName>
        <fullName evidence="11">BIG2 domain-containing protein</fullName>
    </recommendedName>
</protein>
<keyword evidence="7" id="KW-0325">Glycoprotein</keyword>
<organism evidence="12 13">
    <name type="scientific">Lottia gigantea</name>
    <name type="common">Giant owl limpet</name>
    <dbReference type="NCBI Taxonomy" id="225164"/>
    <lineage>
        <taxon>Eukaryota</taxon>
        <taxon>Metazoa</taxon>
        <taxon>Spiralia</taxon>
        <taxon>Lophotrochozoa</taxon>
        <taxon>Mollusca</taxon>
        <taxon>Gastropoda</taxon>
        <taxon>Patellogastropoda</taxon>
        <taxon>Lottioidea</taxon>
        <taxon>Lottiidae</taxon>
        <taxon>Lottia</taxon>
    </lineage>
</organism>
<dbReference type="SUPFAM" id="SSF49373">
    <property type="entry name" value="Invasin/intimin cell-adhesion fragments"/>
    <property type="match status" value="1"/>
</dbReference>
<dbReference type="InterPro" id="IPR055097">
    <property type="entry name" value="Ig_NUP210_2nd"/>
</dbReference>
<proteinExistence type="inferred from homology"/>